<dbReference type="SUPFAM" id="SSF82171">
    <property type="entry name" value="DPP6 N-terminal domain-like"/>
    <property type="match status" value="1"/>
</dbReference>
<proteinExistence type="predicted"/>
<feature type="chain" id="PRO_5022103329" evidence="1">
    <location>
        <begin position="22"/>
        <end position="390"/>
    </location>
</feature>
<evidence type="ECO:0000313" key="2">
    <source>
        <dbReference type="EMBL" id="GEP45993.1"/>
    </source>
</evidence>
<reference evidence="2 3" key="1">
    <citation type="submission" date="2019-07" db="EMBL/GenBank/DDBJ databases">
        <title>Whole genome shotgun sequence of Brevifollis gellanilyticus NBRC 108608.</title>
        <authorList>
            <person name="Hosoyama A."/>
            <person name="Uohara A."/>
            <person name="Ohji S."/>
            <person name="Ichikawa N."/>
        </authorList>
    </citation>
    <scope>NUCLEOTIDE SEQUENCE [LARGE SCALE GENOMIC DNA]</scope>
    <source>
        <strain evidence="2 3">NBRC 108608</strain>
    </source>
</reference>
<dbReference type="PROSITE" id="PS51257">
    <property type="entry name" value="PROKAR_LIPOPROTEIN"/>
    <property type="match status" value="1"/>
</dbReference>
<gene>
    <name evidence="2" type="ORF">BGE01nite_52840</name>
</gene>
<dbReference type="InterPro" id="IPR015943">
    <property type="entry name" value="WD40/YVTN_repeat-like_dom_sf"/>
</dbReference>
<feature type="signal peptide" evidence="1">
    <location>
        <begin position="1"/>
        <end position="21"/>
    </location>
</feature>
<keyword evidence="1" id="KW-0732">Signal</keyword>
<comment type="caution">
    <text evidence="2">The sequence shown here is derived from an EMBL/GenBank/DDBJ whole genome shotgun (WGS) entry which is preliminary data.</text>
</comment>
<evidence type="ECO:0000313" key="3">
    <source>
        <dbReference type="Proteomes" id="UP000321577"/>
    </source>
</evidence>
<name>A0A512MGX9_9BACT</name>
<dbReference type="Proteomes" id="UP000321577">
    <property type="component" value="Unassembled WGS sequence"/>
</dbReference>
<protein>
    <submittedName>
        <fullName evidence="2">Uncharacterized protein</fullName>
    </submittedName>
</protein>
<sequence length="390" mass="43158">MAAMKRLLALAACLLSTACFADDPVAAWSSGVTIKPVSTIEGRHSIHSYYVANPESPDGKHVLFFTSTDPSGYVGEVRIQERATGKETVLAENVHTEDAHRVACQQWLSGGKRVAFHEVIDKKWRVVVVDVASLTKTIVAEDHQVGFGRPEGDLLPMYGCHWNPGPYRDLEVWDASNGKTTTMARIADVEAKYGAWLTKEFAGKPCSIFFPVISPDLKRVFFKIAAGNGGDNYMSKGASHRQGIVCYDFEKAACIWQRGQWGHPAWTPDSLHIFEVGNITMDILKEGFVYTKLKDVPNLSGSHPSVSMDGKLMVTDGLSEKVGGRPNDWGIMVADMNGGKWVVLQSFEQNRGAKSWRRNDPHPAFSADSKRIYYNTSDGPFTRLMVAERQ</sequence>
<dbReference type="Gene3D" id="2.130.10.10">
    <property type="entry name" value="YVTN repeat-like/Quinoprotein amine dehydrogenase"/>
    <property type="match status" value="1"/>
</dbReference>
<evidence type="ECO:0000256" key="1">
    <source>
        <dbReference type="SAM" id="SignalP"/>
    </source>
</evidence>
<dbReference type="EMBL" id="BKAG01000066">
    <property type="protein sequence ID" value="GEP45993.1"/>
    <property type="molecule type" value="Genomic_DNA"/>
</dbReference>
<dbReference type="AlphaFoldDB" id="A0A512MGX9"/>
<keyword evidence="3" id="KW-1185">Reference proteome</keyword>
<accession>A0A512MGX9</accession>
<organism evidence="2 3">
    <name type="scientific">Brevifollis gellanilyticus</name>
    <dbReference type="NCBI Taxonomy" id="748831"/>
    <lineage>
        <taxon>Bacteria</taxon>
        <taxon>Pseudomonadati</taxon>
        <taxon>Verrucomicrobiota</taxon>
        <taxon>Verrucomicrobiia</taxon>
        <taxon>Verrucomicrobiales</taxon>
        <taxon>Verrucomicrobiaceae</taxon>
    </lineage>
</organism>